<dbReference type="PANTHER" id="PTHR30273:SF2">
    <property type="entry name" value="PROTEIN FECR"/>
    <property type="match status" value="1"/>
</dbReference>
<gene>
    <name evidence="4" type="ORF">GM920_03110</name>
</gene>
<keyword evidence="5" id="KW-1185">Reference proteome</keyword>
<dbReference type="Proteomes" id="UP000636110">
    <property type="component" value="Unassembled WGS sequence"/>
</dbReference>
<proteinExistence type="predicted"/>
<dbReference type="Gene3D" id="2.60.120.1440">
    <property type="match status" value="1"/>
</dbReference>
<name>A0ABR6ERK6_9SPHI</name>
<dbReference type="RefSeq" id="WP_182953318.1">
    <property type="nucleotide sequence ID" value="NZ_WNXC01000001.1"/>
</dbReference>
<protein>
    <submittedName>
        <fullName evidence="4">DUF4974 domain-containing protein</fullName>
    </submittedName>
</protein>
<dbReference type="EMBL" id="WNXC01000001">
    <property type="protein sequence ID" value="MBB2147894.1"/>
    <property type="molecule type" value="Genomic_DNA"/>
</dbReference>
<dbReference type="InterPro" id="IPR006860">
    <property type="entry name" value="FecR"/>
</dbReference>
<keyword evidence="1" id="KW-0812">Transmembrane</keyword>
<evidence type="ECO:0000313" key="5">
    <source>
        <dbReference type="Proteomes" id="UP000636110"/>
    </source>
</evidence>
<dbReference type="Pfam" id="PF04773">
    <property type="entry name" value="FecR"/>
    <property type="match status" value="1"/>
</dbReference>
<evidence type="ECO:0000259" key="3">
    <source>
        <dbReference type="Pfam" id="PF16344"/>
    </source>
</evidence>
<keyword evidence="1" id="KW-1133">Transmembrane helix</keyword>
<evidence type="ECO:0000313" key="4">
    <source>
        <dbReference type="EMBL" id="MBB2147894.1"/>
    </source>
</evidence>
<keyword evidence="1" id="KW-0472">Membrane</keyword>
<dbReference type="InterPro" id="IPR012373">
    <property type="entry name" value="Ferrdict_sens_TM"/>
</dbReference>
<evidence type="ECO:0000256" key="1">
    <source>
        <dbReference type="SAM" id="Phobius"/>
    </source>
</evidence>
<feature type="transmembrane region" description="Helical" evidence="1">
    <location>
        <begin position="95"/>
        <end position="115"/>
    </location>
</feature>
<dbReference type="InterPro" id="IPR032508">
    <property type="entry name" value="FecR_C"/>
</dbReference>
<dbReference type="Pfam" id="PF16344">
    <property type="entry name" value="FecR_C"/>
    <property type="match status" value="1"/>
</dbReference>
<comment type="caution">
    <text evidence="4">The sequence shown here is derived from an EMBL/GenBank/DDBJ whole genome shotgun (WGS) entry which is preliminary data.</text>
</comment>
<feature type="domain" description="FecR protein" evidence="2">
    <location>
        <begin position="123"/>
        <end position="222"/>
    </location>
</feature>
<evidence type="ECO:0000259" key="2">
    <source>
        <dbReference type="Pfam" id="PF04773"/>
    </source>
</evidence>
<reference evidence="4 5" key="1">
    <citation type="submission" date="2019-11" db="EMBL/GenBank/DDBJ databases">
        <title>Description of Pedobacter sp. LMG 31462T.</title>
        <authorList>
            <person name="Carlier A."/>
            <person name="Qi S."/>
            <person name="Vandamme P."/>
        </authorList>
    </citation>
    <scope>NUCLEOTIDE SEQUENCE [LARGE SCALE GENOMIC DNA]</scope>
    <source>
        <strain evidence="4 5">LMG 31462</strain>
    </source>
</reference>
<accession>A0ABR6ERK6</accession>
<organism evidence="4 5">
    <name type="scientific">Pedobacter gandavensis</name>
    <dbReference type="NCBI Taxonomy" id="2679963"/>
    <lineage>
        <taxon>Bacteria</taxon>
        <taxon>Pseudomonadati</taxon>
        <taxon>Bacteroidota</taxon>
        <taxon>Sphingobacteriia</taxon>
        <taxon>Sphingobacteriales</taxon>
        <taxon>Sphingobacteriaceae</taxon>
        <taxon>Pedobacter</taxon>
    </lineage>
</organism>
<sequence>MKKQISAYETYTLAELINDQDFLVWVLHPDEQSDSHWRRIENTYPQLTEPIRQGKAIVQSMKFEKEDLSLKDQNEIWNAIQSETTSRKTPVRKLWYRYAAAAVLAGVLLGIGILYQVNQPIAINTPYGKLKTITLPDGSLVTLNANSTIKYDRNWDKNGIREVWIEGEAFLKVKHLNTSGKVLDRERFVVHTGNVNVEVLGTSFNVNDRRGRTEVALLEGKISLGLNGAVGKPLVLSPGDIAAFEHGKLMVKPINVAEYASWKDGRLNFNNVPVAKIFDYFEDVYGYKVVVDDQEILKKRVSGSMSTQNEQVLFKTLGMALNLNFNLNQDTKQLMITSK</sequence>
<dbReference type="Gene3D" id="3.55.50.30">
    <property type="match status" value="1"/>
</dbReference>
<dbReference type="PANTHER" id="PTHR30273">
    <property type="entry name" value="PERIPLASMIC SIGNAL SENSOR AND SIGMA FACTOR ACTIVATOR FECR-RELATED"/>
    <property type="match status" value="1"/>
</dbReference>
<feature type="domain" description="Protein FecR C-terminal" evidence="3">
    <location>
        <begin position="266"/>
        <end position="330"/>
    </location>
</feature>